<dbReference type="PANTHER" id="PTHR43180">
    <property type="entry name" value="3-OXOACYL-(ACYL-CARRIER-PROTEIN) REDUCTASE (AFU_ORTHOLOGUE AFUA_6G11210)"/>
    <property type="match status" value="1"/>
</dbReference>
<evidence type="ECO:0000313" key="7">
    <source>
        <dbReference type="Proteomes" id="UP001500842"/>
    </source>
</evidence>
<dbReference type="PRINTS" id="PR00080">
    <property type="entry name" value="SDRFAMILY"/>
</dbReference>
<evidence type="ECO:0000256" key="2">
    <source>
        <dbReference type="ARBA" id="ARBA00023002"/>
    </source>
</evidence>
<accession>A0ABN2BHE3</accession>
<evidence type="ECO:0000256" key="4">
    <source>
        <dbReference type="ARBA" id="ARBA00023098"/>
    </source>
</evidence>
<evidence type="ECO:0000256" key="5">
    <source>
        <dbReference type="ARBA" id="ARBA00023221"/>
    </source>
</evidence>
<keyword evidence="4" id="KW-0443">Lipid metabolism</keyword>
<comment type="caution">
    <text evidence="6">The sequence shown here is derived from an EMBL/GenBank/DDBJ whole genome shotgun (WGS) entry which is preliminary data.</text>
</comment>
<evidence type="ECO:0000256" key="3">
    <source>
        <dbReference type="ARBA" id="ARBA00023027"/>
    </source>
</evidence>
<comment type="similarity">
    <text evidence="1">Belongs to the short-chain dehydrogenases/reductases (SDR) family.</text>
</comment>
<dbReference type="Gene3D" id="3.40.50.720">
    <property type="entry name" value="NAD(P)-binding Rossmann-like Domain"/>
    <property type="match status" value="1"/>
</dbReference>
<dbReference type="InterPro" id="IPR002347">
    <property type="entry name" value="SDR_fam"/>
</dbReference>
<dbReference type="SUPFAM" id="SSF51735">
    <property type="entry name" value="NAD(P)-binding Rossmann-fold domains"/>
    <property type="match status" value="1"/>
</dbReference>
<keyword evidence="2" id="KW-0560">Oxidoreductase</keyword>
<keyword evidence="5" id="KW-0753">Steroid metabolism</keyword>
<dbReference type="Pfam" id="PF13561">
    <property type="entry name" value="adh_short_C2"/>
    <property type="match status" value="1"/>
</dbReference>
<dbReference type="Proteomes" id="UP001500842">
    <property type="component" value="Unassembled WGS sequence"/>
</dbReference>
<evidence type="ECO:0000256" key="1">
    <source>
        <dbReference type="ARBA" id="ARBA00006484"/>
    </source>
</evidence>
<dbReference type="PANTHER" id="PTHR43180:SF28">
    <property type="entry name" value="NAD(P)-BINDING ROSSMANN-FOLD SUPERFAMILY PROTEIN"/>
    <property type="match status" value="1"/>
</dbReference>
<evidence type="ECO:0000313" key="6">
    <source>
        <dbReference type="EMBL" id="GAA1541129.1"/>
    </source>
</evidence>
<dbReference type="RefSeq" id="WP_141006201.1">
    <property type="nucleotide sequence ID" value="NZ_BAAAOR010000038.1"/>
</dbReference>
<dbReference type="EMBL" id="BAAAOR010000038">
    <property type="protein sequence ID" value="GAA1541129.1"/>
    <property type="molecule type" value="Genomic_DNA"/>
</dbReference>
<keyword evidence="7" id="KW-1185">Reference proteome</keyword>
<name>A0ABN2BHE3_9ACTN</name>
<organism evidence="6 7">
    <name type="scientific">Nocardioides humi</name>
    <dbReference type="NCBI Taxonomy" id="449461"/>
    <lineage>
        <taxon>Bacteria</taxon>
        <taxon>Bacillati</taxon>
        <taxon>Actinomycetota</taxon>
        <taxon>Actinomycetes</taxon>
        <taxon>Propionibacteriales</taxon>
        <taxon>Nocardioidaceae</taxon>
        <taxon>Nocardioides</taxon>
    </lineage>
</organism>
<keyword evidence="3" id="KW-0520">NAD</keyword>
<dbReference type="PRINTS" id="PR00081">
    <property type="entry name" value="GDHRDH"/>
</dbReference>
<proteinExistence type="inferred from homology"/>
<protein>
    <submittedName>
        <fullName evidence="6">Glucose 1-dehydrogenase</fullName>
    </submittedName>
</protein>
<gene>
    <name evidence="6" type="ORF">GCM10009788_49840</name>
</gene>
<sequence>MSQRFEGRTALVTGAASGIGRASARRFHAEGASVVIADVQEDAGAAVVDELGDRAVFVRTDVSDESSVAAAVDAAVATFGRLDVLYANAGVMGALGPISKLRAEDIESTIAINLRGAIYSMKHAVRVMQPRGSGVILATASPAGLVGGVGPHVYSATKAGIIGLCQSVAAEIRPYGLRANAIVPGSILSQMTADISTGQVKDLDAASVALKDSDLLDRNGLPEDIAAAAAFLASDDAQFVTGSTFNVDAGYTHAPGDSPFARGEWAEPMGMYEGGRHS</sequence>
<dbReference type="InterPro" id="IPR036291">
    <property type="entry name" value="NAD(P)-bd_dom_sf"/>
</dbReference>
<reference evidence="6 7" key="1">
    <citation type="journal article" date="2019" name="Int. J. Syst. Evol. Microbiol.">
        <title>The Global Catalogue of Microorganisms (GCM) 10K type strain sequencing project: providing services to taxonomists for standard genome sequencing and annotation.</title>
        <authorList>
            <consortium name="The Broad Institute Genomics Platform"/>
            <consortium name="The Broad Institute Genome Sequencing Center for Infectious Disease"/>
            <person name="Wu L."/>
            <person name="Ma J."/>
        </authorList>
    </citation>
    <scope>NUCLEOTIDE SEQUENCE [LARGE SCALE GENOMIC DNA]</scope>
    <source>
        <strain evidence="6 7">JCM 14942</strain>
    </source>
</reference>